<evidence type="ECO:0000313" key="6">
    <source>
        <dbReference type="Proteomes" id="UP001164965"/>
    </source>
</evidence>
<dbReference type="Pfam" id="PF00941">
    <property type="entry name" value="FAD_binding_5"/>
    <property type="match status" value="1"/>
</dbReference>
<dbReference type="SUPFAM" id="SSF55447">
    <property type="entry name" value="CO dehydrogenase flavoprotein C-terminal domain-like"/>
    <property type="match status" value="1"/>
</dbReference>
<dbReference type="InterPro" id="IPR016166">
    <property type="entry name" value="FAD-bd_PCMH"/>
</dbReference>
<evidence type="ECO:0000256" key="2">
    <source>
        <dbReference type="ARBA" id="ARBA00022827"/>
    </source>
</evidence>
<protein>
    <submittedName>
        <fullName evidence="5">Xanthine dehydrogenase family protein subunit M</fullName>
    </submittedName>
</protein>
<dbReference type="InterPro" id="IPR051312">
    <property type="entry name" value="Diverse_Substr_Oxidored"/>
</dbReference>
<keyword evidence="3" id="KW-0560">Oxidoreductase</keyword>
<sequence>MIPAGFDYVRAESAEHALALLAEHGDEAKLLAGGHSLLPLMKLRLAVPGVLVDIAHIDELRYIRVEGDEVAIGALTRDRELERSELLQSEVPLLAHVAAQVGDPQVRARGTLGGSLVHGDSASDLPTAVLALGGSLVIQGPAGTRTVAAGDFFQGFFTTAVGEDELLTEIRLPRTGGLGWAYEKFTRRANDWPIVSAAVVDGRVALANSGPTVLRAAATEAALASGASNADAAAVADEGTSPSADMHGGVEYRRHLTRTLVGRALDTASA</sequence>
<accession>A0ABY6NXR3</accession>
<name>A0ABY6NXR3_9NOCA</name>
<dbReference type="RefSeq" id="WP_265382273.1">
    <property type="nucleotide sequence ID" value="NZ_CP110615.1"/>
</dbReference>
<gene>
    <name evidence="5" type="ORF">RHODO2019_13505</name>
</gene>
<evidence type="ECO:0000256" key="3">
    <source>
        <dbReference type="ARBA" id="ARBA00023002"/>
    </source>
</evidence>
<evidence type="ECO:0000313" key="5">
    <source>
        <dbReference type="EMBL" id="UZJ24166.1"/>
    </source>
</evidence>
<dbReference type="InterPro" id="IPR005107">
    <property type="entry name" value="CO_DH_flav_C"/>
</dbReference>
<organism evidence="5 6">
    <name type="scientific">Rhodococcus antarcticus</name>
    <dbReference type="NCBI Taxonomy" id="2987751"/>
    <lineage>
        <taxon>Bacteria</taxon>
        <taxon>Bacillati</taxon>
        <taxon>Actinomycetota</taxon>
        <taxon>Actinomycetes</taxon>
        <taxon>Mycobacteriales</taxon>
        <taxon>Nocardiaceae</taxon>
        <taxon>Rhodococcus</taxon>
    </lineage>
</organism>
<dbReference type="SUPFAM" id="SSF56176">
    <property type="entry name" value="FAD-binding/transporter-associated domain-like"/>
    <property type="match status" value="1"/>
</dbReference>
<dbReference type="InterPro" id="IPR036683">
    <property type="entry name" value="CO_DH_flav_C_dom_sf"/>
</dbReference>
<keyword evidence="2" id="KW-0274">FAD</keyword>
<keyword evidence="6" id="KW-1185">Reference proteome</keyword>
<dbReference type="Pfam" id="PF03450">
    <property type="entry name" value="CO_deh_flav_C"/>
    <property type="match status" value="1"/>
</dbReference>
<dbReference type="PANTHER" id="PTHR42659">
    <property type="entry name" value="XANTHINE DEHYDROGENASE SUBUNIT C-RELATED"/>
    <property type="match status" value="1"/>
</dbReference>
<dbReference type="PROSITE" id="PS51387">
    <property type="entry name" value="FAD_PCMH"/>
    <property type="match status" value="1"/>
</dbReference>
<keyword evidence="1" id="KW-0285">Flavoprotein</keyword>
<dbReference type="Gene3D" id="3.30.43.10">
    <property type="entry name" value="Uridine Diphospho-n-acetylenolpyruvylglucosamine Reductase, domain 2"/>
    <property type="match status" value="1"/>
</dbReference>
<dbReference type="Gene3D" id="3.30.465.10">
    <property type="match status" value="1"/>
</dbReference>
<dbReference type="InterPro" id="IPR016169">
    <property type="entry name" value="FAD-bd_PCMH_sub2"/>
</dbReference>
<evidence type="ECO:0000259" key="4">
    <source>
        <dbReference type="PROSITE" id="PS51387"/>
    </source>
</evidence>
<dbReference type="InterPro" id="IPR016167">
    <property type="entry name" value="FAD-bd_PCMH_sub1"/>
</dbReference>
<feature type="domain" description="FAD-binding PCMH-type" evidence="4">
    <location>
        <begin position="1"/>
        <end position="177"/>
    </location>
</feature>
<evidence type="ECO:0000256" key="1">
    <source>
        <dbReference type="ARBA" id="ARBA00022630"/>
    </source>
</evidence>
<reference evidence="5" key="1">
    <citation type="submission" date="2022-10" db="EMBL/GenBank/DDBJ databases">
        <title>Rhodococcus sp.75.</title>
        <authorList>
            <person name="Sun M."/>
        </authorList>
    </citation>
    <scope>NUCLEOTIDE SEQUENCE</scope>
    <source>
        <strain evidence="5">75</strain>
    </source>
</reference>
<dbReference type="PANTHER" id="PTHR42659:SF2">
    <property type="entry name" value="XANTHINE DEHYDROGENASE SUBUNIT C-RELATED"/>
    <property type="match status" value="1"/>
</dbReference>
<dbReference type="Gene3D" id="3.30.390.50">
    <property type="entry name" value="CO dehydrogenase flavoprotein, C-terminal domain"/>
    <property type="match status" value="1"/>
</dbReference>
<dbReference type="InterPro" id="IPR002346">
    <property type="entry name" value="Mopterin_DH_FAD-bd"/>
</dbReference>
<dbReference type="EMBL" id="CP110615">
    <property type="protein sequence ID" value="UZJ24166.1"/>
    <property type="molecule type" value="Genomic_DNA"/>
</dbReference>
<dbReference type="SMART" id="SM01092">
    <property type="entry name" value="CO_deh_flav_C"/>
    <property type="match status" value="1"/>
</dbReference>
<proteinExistence type="predicted"/>
<dbReference type="Proteomes" id="UP001164965">
    <property type="component" value="Chromosome"/>
</dbReference>
<dbReference type="InterPro" id="IPR036318">
    <property type="entry name" value="FAD-bd_PCMH-like_sf"/>
</dbReference>